<evidence type="ECO:0000313" key="3">
    <source>
        <dbReference type="Proteomes" id="UP000006352"/>
    </source>
</evidence>
<dbReference type="AlphaFoldDB" id="J4G544"/>
<dbReference type="OrthoDB" id="192832at2759"/>
<organism evidence="2 3">
    <name type="scientific">Fibroporia radiculosa</name>
    <dbReference type="NCBI Taxonomy" id="599839"/>
    <lineage>
        <taxon>Eukaryota</taxon>
        <taxon>Fungi</taxon>
        <taxon>Dikarya</taxon>
        <taxon>Basidiomycota</taxon>
        <taxon>Agaricomycotina</taxon>
        <taxon>Agaricomycetes</taxon>
        <taxon>Polyporales</taxon>
        <taxon>Fibroporiaceae</taxon>
        <taxon>Fibroporia</taxon>
    </lineage>
</organism>
<protein>
    <recommendedName>
        <fullName evidence="4">Glycoside hydrolase family 16 protein</fullName>
    </recommendedName>
</protein>
<accession>J4G544</accession>
<feature type="chain" id="PRO_5003778093" description="Glycoside hydrolase family 16 protein" evidence="1">
    <location>
        <begin position="20"/>
        <end position="292"/>
    </location>
</feature>
<keyword evidence="3" id="KW-1185">Reference proteome</keyword>
<gene>
    <name evidence="2" type="ORF">FIBRA_03342</name>
</gene>
<name>J4G544_9APHY</name>
<dbReference type="RefSeq" id="XP_012180576.1">
    <property type="nucleotide sequence ID" value="XM_012325186.1"/>
</dbReference>
<dbReference type="GeneID" id="24096204"/>
<evidence type="ECO:0000256" key="1">
    <source>
        <dbReference type="SAM" id="SignalP"/>
    </source>
</evidence>
<dbReference type="SUPFAM" id="SSF49899">
    <property type="entry name" value="Concanavalin A-like lectins/glucanases"/>
    <property type="match status" value="1"/>
</dbReference>
<dbReference type="InParanoid" id="J4G544"/>
<keyword evidence="1" id="KW-0732">Signal</keyword>
<dbReference type="Proteomes" id="UP000006352">
    <property type="component" value="Unassembled WGS sequence"/>
</dbReference>
<feature type="signal peptide" evidence="1">
    <location>
        <begin position="1"/>
        <end position="19"/>
    </location>
</feature>
<evidence type="ECO:0000313" key="2">
    <source>
        <dbReference type="EMBL" id="CCM01293.1"/>
    </source>
</evidence>
<dbReference type="HOGENOM" id="CLU_016972_1_1_1"/>
<evidence type="ECO:0008006" key="4">
    <source>
        <dbReference type="Google" id="ProtNLM"/>
    </source>
</evidence>
<dbReference type="EMBL" id="HE797026">
    <property type="protein sequence ID" value="CCM01293.1"/>
    <property type="molecule type" value="Genomic_DNA"/>
</dbReference>
<dbReference type="STRING" id="599839.J4G544"/>
<sequence length="292" mass="31070">MRSATSLLTLLSLTVGVLGGAVYDLDTSYVGTDFLDTWSFEAITDPTGGRVNYVDQATALADNLTYASGDTLIMRCDDTTVLTADGPGRNSVRIKSNAQYTTHVVVWFFYRIEGVNDVSPNTISLHVGSTCSIPSSNSDQTGTISATNCDVNTDGNSGCGVQNPTSNSYGPDFNSAGGGWYAMERTTSYINVWFWTRDDSSVPSDVSSAASSVDTSNWGTPVANFPNTDCDIGSVFGANNIIFDLTLCGDWAGVSSIYSDAGCPDTCVDYVNENPSAFSEAYWDVAGVYVYT</sequence>
<dbReference type="InterPro" id="IPR013320">
    <property type="entry name" value="ConA-like_dom_sf"/>
</dbReference>
<reference evidence="2 3" key="1">
    <citation type="journal article" date="2012" name="Appl. Environ. Microbiol.">
        <title>Short-read sequencing for genomic analysis of the brown rot fungus Fibroporia radiculosa.</title>
        <authorList>
            <person name="Tang J.D."/>
            <person name="Perkins A.D."/>
            <person name="Sonstegard T.S."/>
            <person name="Schroeder S.G."/>
            <person name="Burgess S.C."/>
            <person name="Diehl S.V."/>
        </authorList>
    </citation>
    <scope>NUCLEOTIDE SEQUENCE [LARGE SCALE GENOMIC DNA]</scope>
    <source>
        <strain evidence="2 3">TFFH 294</strain>
    </source>
</reference>
<proteinExistence type="predicted"/>
<dbReference type="Pfam" id="PF26113">
    <property type="entry name" value="GH16_XgeA"/>
    <property type="match status" value="2"/>
</dbReference>
<dbReference type="Gene3D" id="2.60.120.200">
    <property type="match status" value="2"/>
</dbReference>